<dbReference type="InterPro" id="IPR003439">
    <property type="entry name" value="ABC_transporter-like_ATP-bd"/>
</dbReference>
<dbReference type="GO" id="GO:0022857">
    <property type="term" value="F:transmembrane transporter activity"/>
    <property type="evidence" value="ECO:0007669"/>
    <property type="project" value="TreeGrafter"/>
</dbReference>
<name>A0A931BWI8_9HYPH</name>
<evidence type="ECO:0000256" key="2">
    <source>
        <dbReference type="ARBA" id="ARBA00022741"/>
    </source>
</evidence>
<dbReference type="RefSeq" id="WP_196273142.1">
    <property type="nucleotide sequence ID" value="NZ_JADQDO010000010.1"/>
</dbReference>
<evidence type="ECO:0000313" key="5">
    <source>
        <dbReference type="EMBL" id="MBF9235150.1"/>
    </source>
</evidence>
<dbReference type="SUPFAM" id="SSF52540">
    <property type="entry name" value="P-loop containing nucleoside triphosphate hydrolases"/>
    <property type="match status" value="1"/>
</dbReference>
<dbReference type="InterPro" id="IPR027417">
    <property type="entry name" value="P-loop_NTPase"/>
</dbReference>
<dbReference type="CDD" id="cd03255">
    <property type="entry name" value="ABC_MJ0796_LolCDE_FtsE"/>
    <property type="match status" value="1"/>
</dbReference>
<keyword evidence="3 5" id="KW-0067">ATP-binding</keyword>
<feature type="domain" description="ABC transporter" evidence="4">
    <location>
        <begin position="18"/>
        <end position="239"/>
    </location>
</feature>
<keyword evidence="1" id="KW-0813">Transport</keyword>
<dbReference type="EMBL" id="JADQDO010000010">
    <property type="protein sequence ID" value="MBF9235150.1"/>
    <property type="molecule type" value="Genomic_DNA"/>
</dbReference>
<dbReference type="SMART" id="SM00382">
    <property type="entry name" value="AAA"/>
    <property type="match status" value="1"/>
</dbReference>
<evidence type="ECO:0000259" key="4">
    <source>
        <dbReference type="PROSITE" id="PS50893"/>
    </source>
</evidence>
<comment type="caution">
    <text evidence="5">The sequence shown here is derived from an EMBL/GenBank/DDBJ whole genome shotgun (WGS) entry which is preliminary data.</text>
</comment>
<dbReference type="PROSITE" id="PS50893">
    <property type="entry name" value="ABC_TRANSPORTER_2"/>
    <property type="match status" value="1"/>
</dbReference>
<evidence type="ECO:0000256" key="3">
    <source>
        <dbReference type="ARBA" id="ARBA00022840"/>
    </source>
</evidence>
<dbReference type="AlphaFoldDB" id="A0A931BWI8"/>
<dbReference type="GO" id="GO:0016887">
    <property type="term" value="F:ATP hydrolysis activity"/>
    <property type="evidence" value="ECO:0007669"/>
    <property type="project" value="InterPro"/>
</dbReference>
<keyword evidence="6" id="KW-1185">Reference proteome</keyword>
<dbReference type="InterPro" id="IPR003593">
    <property type="entry name" value="AAA+_ATPase"/>
</dbReference>
<dbReference type="GO" id="GO:0005886">
    <property type="term" value="C:plasma membrane"/>
    <property type="evidence" value="ECO:0007669"/>
    <property type="project" value="TreeGrafter"/>
</dbReference>
<accession>A0A931BWI8</accession>
<dbReference type="GO" id="GO:0005524">
    <property type="term" value="F:ATP binding"/>
    <property type="evidence" value="ECO:0007669"/>
    <property type="project" value="UniProtKB-KW"/>
</dbReference>
<dbReference type="Proteomes" id="UP000599312">
    <property type="component" value="Unassembled WGS sequence"/>
</dbReference>
<dbReference type="PANTHER" id="PTHR24220">
    <property type="entry name" value="IMPORT ATP-BINDING PROTEIN"/>
    <property type="match status" value="1"/>
</dbReference>
<dbReference type="Gene3D" id="3.40.50.300">
    <property type="entry name" value="P-loop containing nucleotide triphosphate hydrolases"/>
    <property type="match status" value="1"/>
</dbReference>
<proteinExistence type="predicted"/>
<reference evidence="5" key="1">
    <citation type="submission" date="2020-11" db="EMBL/GenBank/DDBJ databases">
        <authorList>
            <person name="Kim M.K."/>
        </authorList>
    </citation>
    <scope>NUCLEOTIDE SEQUENCE</scope>
    <source>
        <strain evidence="5">BT350</strain>
    </source>
</reference>
<dbReference type="InterPro" id="IPR015854">
    <property type="entry name" value="ABC_transpr_LolD-like"/>
</dbReference>
<evidence type="ECO:0000313" key="6">
    <source>
        <dbReference type="Proteomes" id="UP000599312"/>
    </source>
</evidence>
<sequence length="239" mass="25836">MRPIAGSECRKAAAPLVLRDVRVEVRQDGGAPLRVLDVPALHIPSGARIALTGPSGAGKTTLLHLLAGIGRPSHGMIRWGNLDLAGLTESARDRWRRQEIGLVFQDFHLIPELSILDNILLPLTFGAAGRTREFAQRAIALSERMGLPNPHRRAAVLSRGEQQRVAMARALLQDPAILLADEPTASLDAATGETLGTLLLDAARERGATLVVVTHDPHLISRLDTVHRIESGHLLETRP</sequence>
<gene>
    <name evidence="5" type="ORF">I2H38_17390</name>
</gene>
<dbReference type="Pfam" id="PF00005">
    <property type="entry name" value="ABC_tran"/>
    <property type="match status" value="1"/>
</dbReference>
<protein>
    <submittedName>
        <fullName evidence="5">ABC transporter ATP-binding protein</fullName>
    </submittedName>
</protein>
<evidence type="ECO:0000256" key="1">
    <source>
        <dbReference type="ARBA" id="ARBA00022448"/>
    </source>
</evidence>
<organism evidence="5 6">
    <name type="scientific">Microvirga alba</name>
    <dbReference type="NCBI Taxonomy" id="2791025"/>
    <lineage>
        <taxon>Bacteria</taxon>
        <taxon>Pseudomonadati</taxon>
        <taxon>Pseudomonadota</taxon>
        <taxon>Alphaproteobacteria</taxon>
        <taxon>Hyphomicrobiales</taxon>
        <taxon>Methylobacteriaceae</taxon>
        <taxon>Microvirga</taxon>
    </lineage>
</organism>
<dbReference type="PANTHER" id="PTHR24220:SF659">
    <property type="entry name" value="TRANSPORTER, PUTATIVE-RELATED"/>
    <property type="match status" value="1"/>
</dbReference>
<keyword evidence="2" id="KW-0547">Nucleotide-binding</keyword>
<dbReference type="InterPro" id="IPR017911">
    <property type="entry name" value="MacB-like_ATP-bd"/>
</dbReference>